<protein>
    <submittedName>
        <fullName evidence="4">NAD dependent epimerase/dehydratase, putative</fullName>
    </submittedName>
</protein>
<keyword evidence="2" id="KW-0521">NADP</keyword>
<dbReference type="PANTHER" id="PTHR42748:SF28">
    <property type="entry name" value="NMRA-LIKE DOMAIN-CONTAINING PROTEIN"/>
    <property type="match status" value="1"/>
</dbReference>
<feature type="domain" description="NmrA-like" evidence="3">
    <location>
        <begin position="3"/>
        <end position="277"/>
    </location>
</feature>
<evidence type="ECO:0000313" key="4">
    <source>
        <dbReference type="EMBL" id="GAD99261.1"/>
    </source>
</evidence>
<dbReference type="InterPro" id="IPR036291">
    <property type="entry name" value="NAD(P)-bd_dom_sf"/>
</dbReference>
<dbReference type="InterPro" id="IPR051164">
    <property type="entry name" value="NmrA-like_oxidored"/>
</dbReference>
<dbReference type="InterPro" id="IPR008030">
    <property type="entry name" value="NmrA-like"/>
</dbReference>
<dbReference type="OrthoDB" id="3358371at2759"/>
<name>V5GB34_BYSSN</name>
<dbReference type="Gene3D" id="3.90.25.10">
    <property type="entry name" value="UDP-galactose 4-epimerase, domain 1"/>
    <property type="match status" value="1"/>
</dbReference>
<keyword evidence="5" id="KW-1185">Reference proteome</keyword>
<dbReference type="Pfam" id="PF05368">
    <property type="entry name" value="NmrA"/>
    <property type="match status" value="1"/>
</dbReference>
<proteinExistence type="inferred from homology"/>
<dbReference type="PANTHER" id="PTHR42748">
    <property type="entry name" value="NITROGEN METABOLITE REPRESSION PROTEIN NMRA FAMILY MEMBER"/>
    <property type="match status" value="1"/>
</dbReference>
<dbReference type="Proteomes" id="UP000018001">
    <property type="component" value="Unassembled WGS sequence"/>
</dbReference>
<evidence type="ECO:0000313" key="5">
    <source>
        <dbReference type="Proteomes" id="UP000018001"/>
    </source>
</evidence>
<evidence type="ECO:0000256" key="1">
    <source>
        <dbReference type="ARBA" id="ARBA00006328"/>
    </source>
</evidence>
<dbReference type="GO" id="GO:0005634">
    <property type="term" value="C:nucleus"/>
    <property type="evidence" value="ECO:0007669"/>
    <property type="project" value="TreeGrafter"/>
</dbReference>
<dbReference type="HOGENOM" id="CLU_007383_8_6_1"/>
<evidence type="ECO:0000256" key="2">
    <source>
        <dbReference type="ARBA" id="ARBA00022857"/>
    </source>
</evidence>
<reference evidence="5" key="1">
    <citation type="journal article" date="2014" name="Genome Announc.">
        <title>Draft genome sequence of the formaldehyde-resistant fungus Byssochlamys spectabilis No. 5 (anamorph Paecilomyces variotii No. 5) (NBRC109023).</title>
        <authorList>
            <person name="Oka T."/>
            <person name="Ekino K."/>
            <person name="Fukuda K."/>
            <person name="Nomura Y."/>
        </authorList>
    </citation>
    <scope>NUCLEOTIDE SEQUENCE [LARGE SCALE GENOMIC DNA]</scope>
    <source>
        <strain evidence="5">No. 5 / NBRC 109023</strain>
    </source>
</reference>
<dbReference type="eggNOG" id="KOG4169">
    <property type="taxonomic scope" value="Eukaryota"/>
</dbReference>
<comment type="caution">
    <text evidence="4">The sequence shown here is derived from an EMBL/GenBank/DDBJ whole genome shotgun (WGS) entry which is preliminary data.</text>
</comment>
<organism evidence="4 5">
    <name type="scientific">Byssochlamys spectabilis (strain No. 5 / NBRC 109023)</name>
    <name type="common">Paecilomyces variotii</name>
    <dbReference type="NCBI Taxonomy" id="1356009"/>
    <lineage>
        <taxon>Eukaryota</taxon>
        <taxon>Fungi</taxon>
        <taxon>Dikarya</taxon>
        <taxon>Ascomycota</taxon>
        <taxon>Pezizomycotina</taxon>
        <taxon>Eurotiomycetes</taxon>
        <taxon>Eurotiomycetidae</taxon>
        <taxon>Eurotiales</taxon>
        <taxon>Thermoascaceae</taxon>
        <taxon>Paecilomyces</taxon>
    </lineage>
</organism>
<evidence type="ECO:0000259" key="3">
    <source>
        <dbReference type="Pfam" id="PF05368"/>
    </source>
</evidence>
<gene>
    <name evidence="4" type="ORF">PVAR5_7971</name>
</gene>
<dbReference type="Gene3D" id="3.40.50.720">
    <property type="entry name" value="NAD(P)-binding Rossmann-like Domain"/>
    <property type="match status" value="1"/>
</dbReference>
<dbReference type="InParanoid" id="V5GB34"/>
<sequence>MSQKIVTVVGSTGQQGKAVIAAFTGNVQYRIRGVTRNPESASARTLASQGIDIVKADLNDLQSLIAAFEGSHVIFGLTDYWGLFMIHGPTKSKEIELQQAKNLAKAASATSTLEHYIWSTLPRGNKEYPVYHFEGKSEVHDVIRADPFLLPRTTLFLICFYANNLQIASFRPYWIETAKKYVQFTTYDPETMIPFIGAVENITPFIKAIIVNPGKTKNGTIVIGSIEQWTAKKWIEEWAAARGAQALLVQISRQSYDALWPWPRWSEEFALMMDYFQFVPLQEWTEPGVNVLTAESLDISPVETLEEWSKTYQLPEPSTVSY</sequence>
<comment type="similarity">
    <text evidence="1">Belongs to the NmrA-type oxidoreductase family.</text>
</comment>
<accession>V5GB34</accession>
<dbReference type="EMBL" id="BAUL01000288">
    <property type="protein sequence ID" value="GAD99261.1"/>
    <property type="molecule type" value="Genomic_DNA"/>
</dbReference>
<dbReference type="AlphaFoldDB" id="V5GB34"/>
<dbReference type="CDD" id="cd05251">
    <property type="entry name" value="NmrA_like_SDR_a"/>
    <property type="match status" value="1"/>
</dbReference>
<dbReference type="SUPFAM" id="SSF51735">
    <property type="entry name" value="NAD(P)-binding Rossmann-fold domains"/>
    <property type="match status" value="1"/>
</dbReference>